<evidence type="ECO:0000256" key="1">
    <source>
        <dbReference type="SAM" id="Phobius"/>
    </source>
</evidence>
<proteinExistence type="predicted"/>
<evidence type="ECO:0000313" key="3">
    <source>
        <dbReference type="Proteomes" id="UP000006201"/>
    </source>
</evidence>
<accession>A4C3A6</accession>
<dbReference type="OrthoDB" id="47473at2"/>
<keyword evidence="1" id="KW-0472">Membrane</keyword>
<keyword evidence="1" id="KW-1133">Transmembrane helix</keyword>
<dbReference type="HOGENOM" id="CLU_3204245_0_0_6"/>
<organism evidence="2 3">
    <name type="scientific">Pseudoalteromonas tunicata D2</name>
    <dbReference type="NCBI Taxonomy" id="87626"/>
    <lineage>
        <taxon>Bacteria</taxon>
        <taxon>Pseudomonadati</taxon>
        <taxon>Pseudomonadota</taxon>
        <taxon>Gammaproteobacteria</taxon>
        <taxon>Alteromonadales</taxon>
        <taxon>Pseudoalteromonadaceae</taxon>
        <taxon>Pseudoalteromonas</taxon>
    </lineage>
</organism>
<keyword evidence="3" id="KW-1185">Reference proteome</keyword>
<dbReference type="AlphaFoldDB" id="A4C3A6"/>
<reference evidence="2 3" key="1">
    <citation type="submission" date="2006-02" db="EMBL/GenBank/DDBJ databases">
        <authorList>
            <person name="Moran M.A."/>
            <person name="Kjelleberg S."/>
            <person name="Egan S."/>
            <person name="Saunders N."/>
            <person name="Thomas T."/>
            <person name="Ferriera S."/>
            <person name="Johnson J."/>
            <person name="Kravitz S."/>
            <person name="Halpern A."/>
            <person name="Remington K."/>
            <person name="Beeson K."/>
            <person name="Tran B."/>
            <person name="Rogers Y.-H."/>
            <person name="Friedman R."/>
            <person name="Venter J.C."/>
        </authorList>
    </citation>
    <scope>NUCLEOTIDE SEQUENCE [LARGE SCALE GENOMIC DNA]</scope>
    <source>
        <strain evidence="2 3">D2</strain>
    </source>
</reference>
<sequence>MFLVFPWLLTKCGFWPALGISAVGTILVFFIFAWLAKPFGVDLLP</sequence>
<evidence type="ECO:0000313" key="2">
    <source>
        <dbReference type="EMBL" id="EAR30038.1"/>
    </source>
</evidence>
<comment type="caution">
    <text evidence="2">The sequence shown here is derived from an EMBL/GenBank/DDBJ whole genome shotgun (WGS) entry which is preliminary data.</text>
</comment>
<dbReference type="EMBL" id="AAOH01000001">
    <property type="protein sequence ID" value="EAR30038.1"/>
    <property type="molecule type" value="Genomic_DNA"/>
</dbReference>
<gene>
    <name evidence="2" type="ORF">PTD2_00676</name>
</gene>
<protein>
    <submittedName>
        <fullName evidence="2">Uncharacterized protein</fullName>
    </submittedName>
</protein>
<dbReference type="RefSeq" id="WP_009836339.1">
    <property type="nucleotide sequence ID" value="NZ_AAOH01000001.1"/>
</dbReference>
<keyword evidence="1" id="KW-0812">Transmembrane</keyword>
<feature type="transmembrane region" description="Helical" evidence="1">
    <location>
        <begin position="12"/>
        <end position="36"/>
    </location>
</feature>
<dbReference type="Proteomes" id="UP000006201">
    <property type="component" value="Unassembled WGS sequence"/>
</dbReference>
<name>A4C3A6_9GAMM</name>